<evidence type="ECO:0000313" key="3">
    <source>
        <dbReference type="EMBL" id="KAF7309322.1"/>
    </source>
</evidence>
<feature type="domain" description="F-box" evidence="2">
    <location>
        <begin position="92"/>
        <end position="160"/>
    </location>
</feature>
<dbReference type="EMBL" id="JACAZF010000003">
    <property type="protein sequence ID" value="KAF7309322.1"/>
    <property type="molecule type" value="Genomic_DNA"/>
</dbReference>
<gene>
    <name evidence="3" type="ORF">MIND_00302500</name>
</gene>
<dbReference type="OrthoDB" id="3365698at2759"/>
<dbReference type="GeneID" id="59342403"/>
<feature type="compositionally biased region" description="Pro residues" evidence="1">
    <location>
        <begin position="523"/>
        <end position="541"/>
    </location>
</feature>
<evidence type="ECO:0000256" key="1">
    <source>
        <dbReference type="SAM" id="MobiDB-lite"/>
    </source>
</evidence>
<proteinExistence type="predicted"/>
<evidence type="ECO:0000313" key="4">
    <source>
        <dbReference type="Proteomes" id="UP000636479"/>
    </source>
</evidence>
<organism evidence="3 4">
    <name type="scientific">Mycena indigotica</name>
    <dbReference type="NCBI Taxonomy" id="2126181"/>
    <lineage>
        <taxon>Eukaryota</taxon>
        <taxon>Fungi</taxon>
        <taxon>Dikarya</taxon>
        <taxon>Basidiomycota</taxon>
        <taxon>Agaricomycotina</taxon>
        <taxon>Agaricomycetes</taxon>
        <taxon>Agaricomycetidae</taxon>
        <taxon>Agaricales</taxon>
        <taxon>Marasmiineae</taxon>
        <taxon>Mycenaceae</taxon>
        <taxon>Mycena</taxon>
    </lineage>
</organism>
<dbReference type="Proteomes" id="UP000636479">
    <property type="component" value="Unassembled WGS sequence"/>
</dbReference>
<feature type="compositionally biased region" description="Polar residues" evidence="1">
    <location>
        <begin position="542"/>
        <end position="552"/>
    </location>
</feature>
<dbReference type="RefSeq" id="XP_037222772.1">
    <property type="nucleotide sequence ID" value="XM_037359887.1"/>
</dbReference>
<dbReference type="SUPFAM" id="SSF81383">
    <property type="entry name" value="F-box domain"/>
    <property type="match status" value="1"/>
</dbReference>
<dbReference type="Pfam" id="PF12937">
    <property type="entry name" value="F-box-like"/>
    <property type="match status" value="1"/>
</dbReference>
<protein>
    <submittedName>
        <fullName evidence="3">F-box domain-containing protein</fullName>
    </submittedName>
</protein>
<sequence>MSDFTGKASTLTWSFDVSPFLASLSAREPLSFHASTLGDSTLRRAVNEVPDEIMRYKAGIQQLEALTTRLSAQQRQLTRYLEDCQSALKCHIRQLPAELLVDILELAAGLLGPGEFGRSDLDTEKSELERLGQKSLLRLAQVSSHWRLIVMETPRLWANIRVDCDLWPDIDKSTNVFLPLLASTLSKSANHPLTIAFLGPDSDDESSQSVMVRALSLIAHHAFRWEDVFIKIDSLSLLLELPFESPPVFHQLTTVEFSLSLPNDEKTFALLQHSPRLSNVTFTGDVPDVILPWEHIRAFAMFYRYDSDWRALKSLTNATMASLRELGPDSSFYIDMCLAQLATGTDPDLPVACSPRSPQTPVLSNITSLTLSICQEQSDNVELSDWFNAFTCTAMWKFRLVPQQDPDPHQFPVWAPAAFASFAVRSRFEDTLTSLAIIAVVTTAELLSALELLPKLEQLLVSDLPAQTGLPAVITNALLLALAQRDAVLIPELRSITLSSWLDFADDTLVEFIKERGADIFRRPPPPTSRPPPRHLAPSPPTSVTLPRQSHQWVGGGLGGEVHDLT</sequence>
<dbReference type="AlphaFoldDB" id="A0A8H6T2S9"/>
<comment type="caution">
    <text evidence="3">The sequence shown here is derived from an EMBL/GenBank/DDBJ whole genome shotgun (WGS) entry which is preliminary data.</text>
</comment>
<reference evidence="3" key="1">
    <citation type="submission" date="2020-05" db="EMBL/GenBank/DDBJ databases">
        <title>Mycena genomes resolve the evolution of fungal bioluminescence.</title>
        <authorList>
            <person name="Tsai I.J."/>
        </authorList>
    </citation>
    <scope>NUCLEOTIDE SEQUENCE</scope>
    <source>
        <strain evidence="3">171206Taipei</strain>
    </source>
</reference>
<dbReference type="InterPro" id="IPR001810">
    <property type="entry name" value="F-box_dom"/>
</dbReference>
<feature type="region of interest" description="Disordered" evidence="1">
    <location>
        <begin position="520"/>
        <end position="566"/>
    </location>
</feature>
<dbReference type="Gene3D" id="1.20.1280.50">
    <property type="match status" value="1"/>
</dbReference>
<name>A0A8H6T2S9_9AGAR</name>
<dbReference type="InterPro" id="IPR036047">
    <property type="entry name" value="F-box-like_dom_sf"/>
</dbReference>
<keyword evidence="4" id="KW-1185">Reference proteome</keyword>
<accession>A0A8H6T2S9</accession>
<evidence type="ECO:0000259" key="2">
    <source>
        <dbReference type="Pfam" id="PF12937"/>
    </source>
</evidence>